<accession>A0A4Z0A0A3</accession>
<dbReference type="SUPFAM" id="SSF52087">
    <property type="entry name" value="CRAL/TRIO domain"/>
    <property type="match status" value="1"/>
</dbReference>
<feature type="domain" description="CRAL-TRIO" evidence="1">
    <location>
        <begin position="102"/>
        <end position="275"/>
    </location>
</feature>
<dbReference type="SUPFAM" id="SSF46938">
    <property type="entry name" value="CRAL/TRIO N-terminal domain"/>
    <property type="match status" value="1"/>
</dbReference>
<protein>
    <recommendedName>
        <fullName evidence="1">CRAL-TRIO domain-containing protein</fullName>
    </recommendedName>
</protein>
<dbReference type="SMART" id="SM01100">
    <property type="entry name" value="CRAL_TRIO_N"/>
    <property type="match status" value="1"/>
</dbReference>
<dbReference type="PANTHER" id="PTHR45657">
    <property type="entry name" value="CRAL-TRIO DOMAIN-CONTAINING PROTEIN YKL091C-RELATED"/>
    <property type="match status" value="1"/>
</dbReference>
<dbReference type="Gene3D" id="3.40.525.10">
    <property type="entry name" value="CRAL-TRIO lipid binding domain"/>
    <property type="match status" value="1"/>
</dbReference>
<dbReference type="InterPro" id="IPR051026">
    <property type="entry name" value="PI/PC_transfer"/>
</dbReference>
<evidence type="ECO:0000313" key="2">
    <source>
        <dbReference type="EMBL" id="TFY79733.1"/>
    </source>
</evidence>
<dbReference type="AlphaFoldDB" id="A0A4Z0A0A3"/>
<dbReference type="EMBL" id="SFCI01000450">
    <property type="protein sequence ID" value="TFY79733.1"/>
    <property type="molecule type" value="Genomic_DNA"/>
</dbReference>
<dbReference type="PANTHER" id="PTHR45657:SF1">
    <property type="entry name" value="CRAL-TRIO DOMAIN-CONTAINING PROTEIN YKL091C-RELATED"/>
    <property type="match status" value="1"/>
</dbReference>
<dbReference type="OrthoDB" id="1434354at2759"/>
<dbReference type="PRINTS" id="PR00180">
    <property type="entry name" value="CRETINALDHBP"/>
</dbReference>
<evidence type="ECO:0000313" key="3">
    <source>
        <dbReference type="Proteomes" id="UP000298061"/>
    </source>
</evidence>
<sequence>MPAPIAIPASTVTTIKNASYKPLPGRLGNLTASQQQALDRLRRELQEEGKFVPERMDDPALLRFLRARGFNVEQAKAMLLAAEEWREAFGVDTILLAFDYKEKVEVDKYYPQYYHKMDKAGRPLFIQKLGQLNVSALYAVTTQERQLQRLVAEYEKFLNERAPACATVVGHPVETSCTILDLHNVSLTNFYRVKDYVSSASAISQDRYPETMGRFFIINAPWAFSAVWAVIRPWLDEATVAKVDILGSGYKEKLFEHIPQESLPKEYGGTCECEGGCHASDAGPWNEPATEKLGALEGCV</sequence>
<dbReference type="InterPro" id="IPR036273">
    <property type="entry name" value="CRAL/TRIO_N_dom_sf"/>
</dbReference>
<keyword evidence="3" id="KW-1185">Reference proteome</keyword>
<evidence type="ECO:0000259" key="1">
    <source>
        <dbReference type="PROSITE" id="PS50191"/>
    </source>
</evidence>
<name>A0A4Z0A0A3_9AGAM</name>
<dbReference type="Pfam" id="PF00650">
    <property type="entry name" value="CRAL_TRIO"/>
    <property type="match status" value="1"/>
</dbReference>
<organism evidence="2 3">
    <name type="scientific">Hericium alpestre</name>
    <dbReference type="NCBI Taxonomy" id="135208"/>
    <lineage>
        <taxon>Eukaryota</taxon>
        <taxon>Fungi</taxon>
        <taxon>Dikarya</taxon>
        <taxon>Basidiomycota</taxon>
        <taxon>Agaricomycotina</taxon>
        <taxon>Agaricomycetes</taxon>
        <taxon>Russulales</taxon>
        <taxon>Hericiaceae</taxon>
        <taxon>Hericium</taxon>
    </lineage>
</organism>
<dbReference type="Gene3D" id="1.10.8.20">
    <property type="entry name" value="N-terminal domain of phosphatidylinositol transfer protein sec14p"/>
    <property type="match status" value="1"/>
</dbReference>
<gene>
    <name evidence="2" type="ORF">EWM64_g4279</name>
</gene>
<dbReference type="PROSITE" id="PS50191">
    <property type="entry name" value="CRAL_TRIO"/>
    <property type="match status" value="1"/>
</dbReference>
<dbReference type="CDD" id="cd00170">
    <property type="entry name" value="SEC14"/>
    <property type="match status" value="1"/>
</dbReference>
<comment type="caution">
    <text evidence="2">The sequence shown here is derived from an EMBL/GenBank/DDBJ whole genome shotgun (WGS) entry which is preliminary data.</text>
</comment>
<proteinExistence type="predicted"/>
<dbReference type="SMART" id="SM00516">
    <property type="entry name" value="SEC14"/>
    <property type="match status" value="1"/>
</dbReference>
<reference evidence="2 3" key="1">
    <citation type="submission" date="2019-02" db="EMBL/GenBank/DDBJ databases">
        <title>Genome sequencing of the rare red list fungi Hericium alpestre (H. flagellum).</title>
        <authorList>
            <person name="Buettner E."/>
            <person name="Kellner H."/>
        </authorList>
    </citation>
    <scope>NUCLEOTIDE SEQUENCE [LARGE SCALE GENOMIC DNA]</scope>
    <source>
        <strain evidence="2 3">DSM 108284</strain>
    </source>
</reference>
<dbReference type="Proteomes" id="UP000298061">
    <property type="component" value="Unassembled WGS sequence"/>
</dbReference>
<dbReference type="InterPro" id="IPR011074">
    <property type="entry name" value="CRAL/TRIO_N_dom"/>
</dbReference>
<dbReference type="InterPro" id="IPR036865">
    <property type="entry name" value="CRAL-TRIO_dom_sf"/>
</dbReference>
<dbReference type="Pfam" id="PF03765">
    <property type="entry name" value="CRAL_TRIO_N"/>
    <property type="match status" value="1"/>
</dbReference>
<dbReference type="InterPro" id="IPR001251">
    <property type="entry name" value="CRAL-TRIO_dom"/>
</dbReference>
<dbReference type="STRING" id="135208.A0A4Z0A0A3"/>